<dbReference type="GO" id="GO:0005737">
    <property type="term" value="C:cytoplasm"/>
    <property type="evidence" value="ECO:0007669"/>
    <property type="project" value="TreeGrafter"/>
</dbReference>
<dbReference type="PANTHER" id="PTHR13369">
    <property type="match status" value="1"/>
</dbReference>
<name>A0A7S2H2Z2_9STRA</name>
<dbReference type="PANTHER" id="PTHR13369:SF0">
    <property type="entry name" value="GLUTATHIONE S-TRANSFERASE C-TERMINAL DOMAIN-CONTAINING PROTEIN"/>
    <property type="match status" value="1"/>
</dbReference>
<proteinExistence type="predicted"/>
<dbReference type="InterPro" id="IPR025714">
    <property type="entry name" value="Methyltranfer_dom"/>
</dbReference>
<dbReference type="AlphaFoldDB" id="A0A7S2H2Z2"/>
<protein>
    <recommendedName>
        <fullName evidence="1">Methyltransferase domain-containing protein</fullName>
    </recommendedName>
</protein>
<dbReference type="EMBL" id="HBGS01056526">
    <property type="protein sequence ID" value="CAD9479026.1"/>
    <property type="molecule type" value="Transcribed_RNA"/>
</dbReference>
<accession>A0A7S2H2Z2</accession>
<organism evidence="2">
    <name type="scientific">Octactis speculum</name>
    <dbReference type="NCBI Taxonomy" id="3111310"/>
    <lineage>
        <taxon>Eukaryota</taxon>
        <taxon>Sar</taxon>
        <taxon>Stramenopiles</taxon>
        <taxon>Ochrophyta</taxon>
        <taxon>Dictyochophyceae</taxon>
        <taxon>Dictyochales</taxon>
        <taxon>Dictyochaceae</taxon>
        <taxon>Octactis</taxon>
    </lineage>
</organism>
<reference evidence="2" key="1">
    <citation type="submission" date="2021-01" db="EMBL/GenBank/DDBJ databases">
        <authorList>
            <person name="Corre E."/>
            <person name="Pelletier E."/>
            <person name="Niang G."/>
            <person name="Scheremetjew M."/>
            <person name="Finn R."/>
            <person name="Kale V."/>
            <person name="Holt S."/>
            <person name="Cochrane G."/>
            <person name="Meng A."/>
            <person name="Brown T."/>
            <person name="Cohen L."/>
        </authorList>
    </citation>
    <scope>NUCLEOTIDE SEQUENCE</scope>
    <source>
        <strain evidence="2">CCMP1381</strain>
    </source>
</reference>
<evidence type="ECO:0000259" key="1">
    <source>
        <dbReference type="Pfam" id="PF13679"/>
    </source>
</evidence>
<dbReference type="Gene3D" id="3.40.50.150">
    <property type="entry name" value="Vaccinia Virus protein VP39"/>
    <property type="match status" value="1"/>
</dbReference>
<evidence type="ECO:0000313" key="2">
    <source>
        <dbReference type="EMBL" id="CAD9479026.1"/>
    </source>
</evidence>
<dbReference type="InterPro" id="IPR029063">
    <property type="entry name" value="SAM-dependent_MTases_sf"/>
</dbReference>
<gene>
    <name evidence="2" type="ORF">DSPE1174_LOCUS29443</name>
</gene>
<dbReference type="SUPFAM" id="SSF53335">
    <property type="entry name" value="S-adenosyl-L-methionine-dependent methyltransferases"/>
    <property type="match status" value="1"/>
</dbReference>
<dbReference type="Pfam" id="PF13679">
    <property type="entry name" value="Methyltransf_32"/>
    <property type="match status" value="1"/>
</dbReference>
<feature type="domain" description="Methyltransferase" evidence="1">
    <location>
        <begin position="75"/>
        <end position="229"/>
    </location>
</feature>
<sequence>MKARFAKKREKRRANLEAAKCFADEIITLNSAHSRVVLSDVCSSSSIIDWDSLPRGLDPCAEDHTKLTKPGRGIRKRQQIESIVSHVLHVLENKTLLAGDMENGIETIVDFGAGTGHVGLILAWILGAKARIFCVDMVEKCKMGRKRLDAVNDELGAMLALNQNLGEQHQLLENVSFFDGGIECFELPEMTLGVSLHSCGHLTDLSLRFCLEHKAAFCFVPCCYGQLQHATTSLYTCDQASNMAKFADFDVVQSKKVKERTHGDMGDDSEAICPFVRNISMANPAFLNAKRCMIGIDLRRLRYHLDDIEDKFSLEYSLHVSSLHPLCCSPKNNVVMGWR</sequence>